<dbReference type="Gene3D" id="1.10.630.10">
    <property type="entry name" value="Cytochrome P450"/>
    <property type="match status" value="1"/>
</dbReference>
<evidence type="ECO:0000256" key="8">
    <source>
        <dbReference type="RuleBase" id="RU000461"/>
    </source>
</evidence>
<dbReference type="GO" id="GO:0016705">
    <property type="term" value="F:oxidoreductase activity, acting on paired donors, with incorporation or reduction of molecular oxygen"/>
    <property type="evidence" value="ECO:0007669"/>
    <property type="project" value="InterPro"/>
</dbReference>
<keyword evidence="3 7" id="KW-0479">Metal-binding</keyword>
<sequence length="527" mass="60059">MLIELSFIFLRNNFAGIIVTFISILLVHRLWVVFRGLRLVNYLPGLRPPFSPFSLPAVAFPTTWWNAGPDIHWARKSDLYTDNETVSIVPWLVGGPMIWSTNLDVARQVSSGANRTGFFKPTWSARALLLWGMNIFAAEGDVWRKHRRVMGPAFNSELYRLVWDQTLKTYRDLIVAEKWEGKGTMVVPVIQDITFKLALLVLGTCAFGFSFHWDEPPRTSSGSLSVQQAMRIGVESYMLRVIAPRWVLRLPFQWIQQSNAAYEAMMAFMKDQVAARKREIHDGTQKDAFSLLVKANENEESKYQLSDSELIGNVYIMLFAGHETTAHTLAATLGFLSLNQDIQDEVVEQIREVVGYDRDPQFEDYNNLNKVLAAFFEALRLFPSGHIMIRQASEDTVVQMPNPRGQEGTIAVPIAKGQVVVIDMVGVQRNPRYFEDPMSYKPSRWHGISNDSEDFTAFSVGPRACIGRKFATTEAVCFLSMLLRDWKVLPKLNEGETQEEWKDRVLDAKVVLTLGVRNVPLIFERRK</sequence>
<keyword evidence="5 7" id="KW-0408">Iron</keyword>
<keyword evidence="6 8" id="KW-0503">Monooxygenase</keyword>
<evidence type="ECO:0000313" key="11">
    <source>
        <dbReference type="Proteomes" id="UP000772434"/>
    </source>
</evidence>
<dbReference type="OrthoDB" id="1470350at2759"/>
<comment type="cofactor">
    <cofactor evidence="7">
        <name>heme</name>
        <dbReference type="ChEBI" id="CHEBI:30413"/>
    </cofactor>
</comment>
<keyword evidence="11" id="KW-1185">Reference proteome</keyword>
<dbReference type="InterPro" id="IPR050196">
    <property type="entry name" value="Cytochrome_P450_Monoox"/>
</dbReference>
<keyword evidence="9" id="KW-0812">Transmembrane</keyword>
<dbReference type="InterPro" id="IPR017972">
    <property type="entry name" value="Cyt_P450_CS"/>
</dbReference>
<keyword evidence="9" id="KW-0472">Membrane</keyword>
<evidence type="ECO:0000256" key="7">
    <source>
        <dbReference type="PIRSR" id="PIRSR602401-1"/>
    </source>
</evidence>
<dbReference type="PROSITE" id="PS00086">
    <property type="entry name" value="CYTOCHROME_P450"/>
    <property type="match status" value="1"/>
</dbReference>
<keyword evidence="2 7" id="KW-0349">Heme</keyword>
<evidence type="ECO:0000313" key="10">
    <source>
        <dbReference type="EMBL" id="KAF9073119.1"/>
    </source>
</evidence>
<dbReference type="PRINTS" id="PR00385">
    <property type="entry name" value="P450"/>
</dbReference>
<dbReference type="SUPFAM" id="SSF48264">
    <property type="entry name" value="Cytochrome P450"/>
    <property type="match status" value="1"/>
</dbReference>
<dbReference type="EMBL" id="JADNRY010000020">
    <property type="protein sequence ID" value="KAF9073119.1"/>
    <property type="molecule type" value="Genomic_DNA"/>
</dbReference>
<dbReference type="InterPro" id="IPR002401">
    <property type="entry name" value="Cyt_P450_E_grp-I"/>
</dbReference>
<accession>A0A9P5Q1H5</accession>
<evidence type="ECO:0000256" key="1">
    <source>
        <dbReference type="ARBA" id="ARBA00010617"/>
    </source>
</evidence>
<evidence type="ECO:0000256" key="2">
    <source>
        <dbReference type="ARBA" id="ARBA00022617"/>
    </source>
</evidence>
<keyword evidence="4 8" id="KW-0560">Oxidoreductase</keyword>
<evidence type="ECO:0000256" key="5">
    <source>
        <dbReference type="ARBA" id="ARBA00023004"/>
    </source>
</evidence>
<organism evidence="10 11">
    <name type="scientific">Rhodocollybia butyracea</name>
    <dbReference type="NCBI Taxonomy" id="206335"/>
    <lineage>
        <taxon>Eukaryota</taxon>
        <taxon>Fungi</taxon>
        <taxon>Dikarya</taxon>
        <taxon>Basidiomycota</taxon>
        <taxon>Agaricomycotina</taxon>
        <taxon>Agaricomycetes</taxon>
        <taxon>Agaricomycetidae</taxon>
        <taxon>Agaricales</taxon>
        <taxon>Marasmiineae</taxon>
        <taxon>Omphalotaceae</taxon>
        <taxon>Rhodocollybia</taxon>
    </lineage>
</organism>
<dbReference type="GO" id="GO:0005506">
    <property type="term" value="F:iron ion binding"/>
    <property type="evidence" value="ECO:0007669"/>
    <property type="project" value="InterPro"/>
</dbReference>
<feature type="transmembrane region" description="Helical" evidence="9">
    <location>
        <begin position="14"/>
        <end position="34"/>
    </location>
</feature>
<name>A0A9P5Q1H5_9AGAR</name>
<comment type="caution">
    <text evidence="10">The sequence shown here is derived from an EMBL/GenBank/DDBJ whole genome shotgun (WGS) entry which is preliminary data.</text>
</comment>
<keyword evidence="9" id="KW-1133">Transmembrane helix</keyword>
<dbReference type="PANTHER" id="PTHR24291:SF50">
    <property type="entry name" value="BIFUNCTIONAL ALBAFLAVENONE MONOOXYGENASE_TERPENE SYNTHASE"/>
    <property type="match status" value="1"/>
</dbReference>
<dbReference type="GO" id="GO:0020037">
    <property type="term" value="F:heme binding"/>
    <property type="evidence" value="ECO:0007669"/>
    <property type="project" value="InterPro"/>
</dbReference>
<dbReference type="InterPro" id="IPR001128">
    <property type="entry name" value="Cyt_P450"/>
</dbReference>
<protein>
    <submittedName>
        <fullName evidence="10">Cytochrome P450</fullName>
    </submittedName>
</protein>
<evidence type="ECO:0000256" key="4">
    <source>
        <dbReference type="ARBA" id="ARBA00023002"/>
    </source>
</evidence>
<evidence type="ECO:0000256" key="6">
    <source>
        <dbReference type="ARBA" id="ARBA00023033"/>
    </source>
</evidence>
<dbReference type="InterPro" id="IPR036396">
    <property type="entry name" value="Cyt_P450_sf"/>
</dbReference>
<evidence type="ECO:0000256" key="9">
    <source>
        <dbReference type="SAM" id="Phobius"/>
    </source>
</evidence>
<evidence type="ECO:0000256" key="3">
    <source>
        <dbReference type="ARBA" id="ARBA00022723"/>
    </source>
</evidence>
<dbReference type="PANTHER" id="PTHR24291">
    <property type="entry name" value="CYTOCHROME P450 FAMILY 4"/>
    <property type="match status" value="1"/>
</dbReference>
<dbReference type="Pfam" id="PF00067">
    <property type="entry name" value="p450"/>
    <property type="match status" value="1"/>
</dbReference>
<dbReference type="AlphaFoldDB" id="A0A9P5Q1H5"/>
<reference evidence="10" key="1">
    <citation type="submission" date="2020-11" db="EMBL/GenBank/DDBJ databases">
        <authorList>
            <consortium name="DOE Joint Genome Institute"/>
            <person name="Ahrendt S."/>
            <person name="Riley R."/>
            <person name="Andreopoulos W."/>
            <person name="Labutti K."/>
            <person name="Pangilinan J."/>
            <person name="Ruiz-Duenas F.J."/>
            <person name="Barrasa J.M."/>
            <person name="Sanchez-Garcia M."/>
            <person name="Camarero S."/>
            <person name="Miyauchi S."/>
            <person name="Serrano A."/>
            <person name="Linde D."/>
            <person name="Babiker R."/>
            <person name="Drula E."/>
            <person name="Ayuso-Fernandez I."/>
            <person name="Pacheco R."/>
            <person name="Padilla G."/>
            <person name="Ferreira P."/>
            <person name="Barriuso J."/>
            <person name="Kellner H."/>
            <person name="Castanera R."/>
            <person name="Alfaro M."/>
            <person name="Ramirez L."/>
            <person name="Pisabarro A.G."/>
            <person name="Kuo A."/>
            <person name="Tritt A."/>
            <person name="Lipzen A."/>
            <person name="He G."/>
            <person name="Yan M."/>
            <person name="Ng V."/>
            <person name="Cullen D."/>
            <person name="Martin F."/>
            <person name="Rosso M.-N."/>
            <person name="Henrissat B."/>
            <person name="Hibbett D."/>
            <person name="Martinez A.T."/>
            <person name="Grigoriev I.V."/>
        </authorList>
    </citation>
    <scope>NUCLEOTIDE SEQUENCE</scope>
    <source>
        <strain evidence="10">AH 40177</strain>
    </source>
</reference>
<dbReference type="PRINTS" id="PR00463">
    <property type="entry name" value="EP450I"/>
</dbReference>
<dbReference type="GO" id="GO:0004497">
    <property type="term" value="F:monooxygenase activity"/>
    <property type="evidence" value="ECO:0007669"/>
    <property type="project" value="UniProtKB-KW"/>
</dbReference>
<proteinExistence type="inferred from homology"/>
<gene>
    <name evidence="10" type="ORF">BDP27DRAFT_1319427</name>
</gene>
<comment type="similarity">
    <text evidence="1 8">Belongs to the cytochrome P450 family.</text>
</comment>
<dbReference type="Proteomes" id="UP000772434">
    <property type="component" value="Unassembled WGS sequence"/>
</dbReference>
<feature type="binding site" description="axial binding residue" evidence="7">
    <location>
        <position position="465"/>
    </location>
    <ligand>
        <name>heme</name>
        <dbReference type="ChEBI" id="CHEBI:30413"/>
    </ligand>
    <ligandPart>
        <name>Fe</name>
        <dbReference type="ChEBI" id="CHEBI:18248"/>
    </ligandPart>
</feature>